<organism evidence="1 2">
    <name type="scientific">Entomophthora muscae</name>
    <dbReference type="NCBI Taxonomy" id="34485"/>
    <lineage>
        <taxon>Eukaryota</taxon>
        <taxon>Fungi</taxon>
        <taxon>Fungi incertae sedis</taxon>
        <taxon>Zoopagomycota</taxon>
        <taxon>Entomophthoromycotina</taxon>
        <taxon>Entomophthoromycetes</taxon>
        <taxon>Entomophthorales</taxon>
        <taxon>Entomophthoraceae</taxon>
        <taxon>Entomophthora</taxon>
    </lineage>
</organism>
<proteinExistence type="predicted"/>
<dbReference type="EMBL" id="QTSX02005763">
    <property type="protein sequence ID" value="KAJ9057831.1"/>
    <property type="molecule type" value="Genomic_DNA"/>
</dbReference>
<evidence type="ECO:0000313" key="1">
    <source>
        <dbReference type="EMBL" id="KAJ9057831.1"/>
    </source>
</evidence>
<keyword evidence="2" id="KW-1185">Reference proteome</keyword>
<name>A0ACC2S6N8_9FUNG</name>
<comment type="caution">
    <text evidence="1">The sequence shown here is derived from an EMBL/GenBank/DDBJ whole genome shotgun (WGS) entry which is preliminary data.</text>
</comment>
<reference evidence="1" key="1">
    <citation type="submission" date="2022-04" db="EMBL/GenBank/DDBJ databases">
        <title>Genome of the entomopathogenic fungus Entomophthora muscae.</title>
        <authorList>
            <person name="Elya C."/>
            <person name="Lovett B.R."/>
            <person name="Lee E."/>
            <person name="Macias A.M."/>
            <person name="Hajek A.E."/>
            <person name="De Bivort B.L."/>
            <person name="Kasson M.T."/>
            <person name="De Fine Licht H.H."/>
            <person name="Stajich J.E."/>
        </authorList>
    </citation>
    <scope>NUCLEOTIDE SEQUENCE</scope>
    <source>
        <strain evidence="1">Berkeley</strain>
    </source>
</reference>
<sequence>MDVMTLPYEGSSACLEDMQDVTLSRTRNFELRLRPEPPAFEISLFHSFSWSRLAFLVVISLCLTGNYFAYDLPAALNRQMKVSLGSSYENWQLELAVLYSAYSIPNVFLPFLTAKDTELFGSRSMLLLFSLLVVLGQYLVASGLESQNFNLMVVGRVLLGIGGESIGISQAQITCRWFPETWLNLALSINLGVARFGSVLSYILSPYLASWLAPGDLILGTVRTTWVGFGCCIGSAICAALVVSIDALLFSGQAAEPLESSTLDQEASHLLRNGAKYPTYGTGKSMMGARLGRRAALPSTWITGAEPEMRAMVEETRSINLISANFPGLDSSNVLHTPREVKGGFGLYYWFICLVIICYYGSVIPFTNVSSDFLQQRWYPDQPHLAGFLLAIPDLLSTLLVPALGRLLGGTAERFWTTGMAGIGVCLTHALLAKKQTIAPIWLMSGLGLSYALLAASLWSLIPLVVPERLLSSAYRTSTCLLNGVLALGPLAVAVLINADPSYIVLELTLSGLGLFGALVSFVLLWLVYRNETYMRPSEQEEAIADDYEPVEEDVDFYLDISKDDGDSWPGMYSDLDMHLQTGLTPSSSMGFGHSPPATQPMHPPVTMAGFPGSVLQAGESNESLLSRQLRTLSLSRSGSQRSRLIRRLHKTKSRSSLGMVDDLVPPDDSTSLPDAPNSRISYNTFPRPPPQNRRSGLFYSALQSQLDPYPDPPDPK</sequence>
<evidence type="ECO:0000313" key="2">
    <source>
        <dbReference type="Proteomes" id="UP001165960"/>
    </source>
</evidence>
<accession>A0ACC2S6N8</accession>
<dbReference type="Proteomes" id="UP001165960">
    <property type="component" value="Unassembled WGS sequence"/>
</dbReference>
<gene>
    <name evidence="1" type="ORF">DSO57_1018872</name>
</gene>
<protein>
    <submittedName>
        <fullName evidence="1">Uncharacterized protein</fullName>
    </submittedName>
</protein>